<dbReference type="STRING" id="1592317.DPF_2584"/>
<dbReference type="GO" id="GO:0005506">
    <property type="term" value="F:iron ion binding"/>
    <property type="evidence" value="ECO:0007669"/>
    <property type="project" value="TreeGrafter"/>
</dbReference>
<comment type="caution">
    <text evidence="2">The sequence shown here is derived from an EMBL/GenBank/DDBJ whole genome shotgun (WGS) entry which is preliminary data.</text>
</comment>
<dbReference type="SUPFAM" id="SSF159127">
    <property type="entry name" value="HupF/HypC-like"/>
    <property type="match status" value="1"/>
</dbReference>
<dbReference type="AlphaFoldDB" id="A0A194AKK6"/>
<protein>
    <submittedName>
        <fullName evidence="2">Hydantoin utilization protein B</fullName>
    </submittedName>
</protein>
<evidence type="ECO:0000313" key="2">
    <source>
        <dbReference type="EMBL" id="GAU09848.1"/>
    </source>
</evidence>
<sequence>MCLAVPAQVESLENGIARCRVGNGQTFLQASTMLLERPPRVGEYLIVHAGFALHILDAQKAEESLQLLRHMAEEFQLVEQEYNKQKMEDDDLAYPR</sequence>
<dbReference type="GO" id="GO:0051604">
    <property type="term" value="P:protein maturation"/>
    <property type="evidence" value="ECO:0007669"/>
    <property type="project" value="TreeGrafter"/>
</dbReference>
<dbReference type="RefSeq" id="WP_069860077.1">
    <property type="nucleotide sequence ID" value="NZ_BDFE01000020.1"/>
</dbReference>
<keyword evidence="3" id="KW-1185">Reference proteome</keyword>
<dbReference type="Proteomes" id="UP000095200">
    <property type="component" value="Unassembled WGS sequence"/>
</dbReference>
<reference evidence="3" key="1">
    <citation type="submission" date="2016-06" db="EMBL/GenBank/DDBJ databases">
        <title>Draft genome sequence of Desulfoplanes formicivorans strain Pf12B.</title>
        <authorList>
            <person name="Watanabe M."/>
            <person name="Kojima H."/>
            <person name="Fukui M."/>
        </authorList>
    </citation>
    <scope>NUCLEOTIDE SEQUENCE [LARGE SCALE GENOMIC DNA]</scope>
    <source>
        <strain evidence="3">Pf12B</strain>
    </source>
</reference>
<dbReference type="InterPro" id="IPR019812">
    <property type="entry name" value="Hydgase_assmbl_chp_CS"/>
</dbReference>
<dbReference type="NCBIfam" id="TIGR00074">
    <property type="entry name" value="hypC_hupF"/>
    <property type="match status" value="1"/>
</dbReference>
<name>A0A194AKK6_9BACT</name>
<dbReference type="PROSITE" id="PS01097">
    <property type="entry name" value="HUPF_HYPC"/>
    <property type="match status" value="1"/>
</dbReference>
<dbReference type="PRINTS" id="PR00445">
    <property type="entry name" value="HUPFHYPC"/>
</dbReference>
<dbReference type="Pfam" id="PF01455">
    <property type="entry name" value="HupF_HypC"/>
    <property type="match status" value="1"/>
</dbReference>
<dbReference type="PANTHER" id="PTHR35177">
    <property type="entry name" value="HYDROGENASE MATURATION FACTOR HYBG"/>
    <property type="match status" value="1"/>
</dbReference>
<dbReference type="Gene3D" id="2.30.30.140">
    <property type="match status" value="1"/>
</dbReference>
<evidence type="ECO:0000313" key="3">
    <source>
        <dbReference type="Proteomes" id="UP000095200"/>
    </source>
</evidence>
<dbReference type="EMBL" id="BDFE01000020">
    <property type="protein sequence ID" value="GAU09848.1"/>
    <property type="molecule type" value="Genomic_DNA"/>
</dbReference>
<proteinExistence type="inferred from homology"/>
<dbReference type="GO" id="GO:1902670">
    <property type="term" value="F:carbon dioxide binding"/>
    <property type="evidence" value="ECO:0007669"/>
    <property type="project" value="TreeGrafter"/>
</dbReference>
<comment type="similarity">
    <text evidence="1">Belongs to the HupF/HypC family.</text>
</comment>
<organism evidence="2 3">
    <name type="scientific">Desulfoplanes formicivorans</name>
    <dbReference type="NCBI Taxonomy" id="1592317"/>
    <lineage>
        <taxon>Bacteria</taxon>
        <taxon>Pseudomonadati</taxon>
        <taxon>Thermodesulfobacteriota</taxon>
        <taxon>Desulfovibrionia</taxon>
        <taxon>Desulfovibrionales</taxon>
        <taxon>Desulfoplanaceae</taxon>
        <taxon>Desulfoplanes</taxon>
    </lineage>
</organism>
<dbReference type="OrthoDB" id="9806017at2"/>
<gene>
    <name evidence="2" type="ORF">DPF_2584</name>
</gene>
<dbReference type="InterPro" id="IPR001109">
    <property type="entry name" value="Hydrogenase_HupF/HypC"/>
</dbReference>
<accession>A0A194AKK6</accession>
<dbReference type="PANTHER" id="PTHR35177:SF2">
    <property type="entry name" value="HYDROGENASE MATURATION FACTOR HYBG"/>
    <property type="match status" value="1"/>
</dbReference>
<evidence type="ECO:0000256" key="1">
    <source>
        <dbReference type="ARBA" id="ARBA00006018"/>
    </source>
</evidence>